<dbReference type="Pfam" id="PF07538">
    <property type="entry name" value="ChW"/>
    <property type="match status" value="6"/>
</dbReference>
<comment type="caution">
    <text evidence="4">The sequence shown here is derived from an EMBL/GenBank/DDBJ whole genome shotgun (WGS) entry which is preliminary data.</text>
</comment>
<name>A0A7X2P911_9FIRM</name>
<dbReference type="InterPro" id="IPR006637">
    <property type="entry name" value="ChW"/>
</dbReference>
<proteinExistence type="predicted"/>
<sequence length="644" mass="68472">MKRPVSARGAADRRKNSRGQRSKMRGKLVKRVLAAAMAAVFLTAAAPVYAEDSTGTSGTGTTQSVQETTGTADSTGAASGTADSKDTQSGGADSGSSGTDSGSGSVTPDSAEPSVVSQSDAAGSDNSVQGSSSEQEQTLEVSAASAPEQEKELSHMDVLYSAHVQNIGWMGEVSNGAEGGTDGRSLRMEALKIRLSGQADLHVNYQVHVQNIGWMGEVSDGTVAGTEGRSLRMEALKLRLTGNDADKYTIYYRVHAQNIGWMGWAKNGETAGTTGQSLRLEAIQIRILPNTEAAPANDGSTSVPAYDASVSIQAHVQNIGWMGWASGTAGTTGRSLRMEAVRIGLNGGSIYGGIEYRTHIQNIGWESGWAANGSTSGTEGRSLRLEAVQLRLTGDIANYYDIYYRAHIQNYGWLGWTCNGQSAGSSGCSYRMEALQIQLRIKGSGAPGSTANAFVKDQIRLNVPCVMQFPELPTGCESVALTNLLLYNGFSLGKTTIADNYLPYGSNYAVSFVGNPHSVNGAGVYPPGIVIAANRYLAAKGSSLRAYDITGSSMEQLYSYLDQGYPVLVWSTTGMASPHVTGYQSYGGRNYPWFSQEHCVVLKGYNRRTNTVYVSDSISGDIGRNASRFTDLYNQIGRFAVIIR</sequence>
<dbReference type="EMBL" id="VUMV01000006">
    <property type="protein sequence ID" value="MST82458.1"/>
    <property type="molecule type" value="Genomic_DNA"/>
</dbReference>
<feature type="compositionally biased region" description="Basic residues" evidence="1">
    <location>
        <begin position="15"/>
        <end position="26"/>
    </location>
</feature>
<keyword evidence="5" id="KW-1185">Reference proteome</keyword>
<dbReference type="SMART" id="SM00728">
    <property type="entry name" value="ChW"/>
    <property type="match status" value="6"/>
</dbReference>
<feature type="compositionally biased region" description="Low complexity" evidence="1">
    <location>
        <begin position="48"/>
        <end position="110"/>
    </location>
</feature>
<dbReference type="Pfam" id="PF13529">
    <property type="entry name" value="Peptidase_C39_2"/>
    <property type="match status" value="1"/>
</dbReference>
<dbReference type="PANTHER" id="PTHR37806">
    <property type="entry name" value="LMO0724 PROTEIN"/>
    <property type="match status" value="1"/>
</dbReference>
<feature type="region of interest" description="Disordered" evidence="1">
    <location>
        <begin position="1"/>
        <end position="26"/>
    </location>
</feature>
<feature type="signal peptide" evidence="2">
    <location>
        <begin position="1"/>
        <end position="50"/>
    </location>
</feature>
<dbReference type="Proteomes" id="UP000466864">
    <property type="component" value="Unassembled WGS sequence"/>
</dbReference>
<protein>
    <recommendedName>
        <fullName evidence="3">Peptidase C39-like domain-containing protein</fullName>
    </recommendedName>
</protein>
<evidence type="ECO:0000259" key="3">
    <source>
        <dbReference type="Pfam" id="PF13529"/>
    </source>
</evidence>
<organism evidence="4 5">
    <name type="scientific">Bilifractor porci</name>
    <dbReference type="NCBI Taxonomy" id="2606636"/>
    <lineage>
        <taxon>Bacteria</taxon>
        <taxon>Bacillati</taxon>
        <taxon>Bacillota</taxon>
        <taxon>Clostridia</taxon>
        <taxon>Lachnospirales</taxon>
        <taxon>Lachnospiraceae</taxon>
        <taxon>Bilifractor</taxon>
    </lineage>
</organism>
<evidence type="ECO:0000313" key="5">
    <source>
        <dbReference type="Proteomes" id="UP000466864"/>
    </source>
</evidence>
<evidence type="ECO:0000313" key="4">
    <source>
        <dbReference type="EMBL" id="MST82458.1"/>
    </source>
</evidence>
<evidence type="ECO:0000256" key="1">
    <source>
        <dbReference type="SAM" id="MobiDB-lite"/>
    </source>
</evidence>
<dbReference type="PANTHER" id="PTHR37806:SF1">
    <property type="entry name" value="PEPTIDASE C39-LIKE DOMAIN-CONTAINING PROTEIN"/>
    <property type="match status" value="1"/>
</dbReference>
<gene>
    <name evidence="4" type="ORF">FYJ60_09035</name>
</gene>
<dbReference type="InterPro" id="IPR039564">
    <property type="entry name" value="Peptidase_C39-like"/>
</dbReference>
<feature type="chain" id="PRO_5031315554" description="Peptidase C39-like domain-containing protein" evidence="2">
    <location>
        <begin position="51"/>
        <end position="644"/>
    </location>
</feature>
<feature type="region of interest" description="Disordered" evidence="1">
    <location>
        <begin position="48"/>
        <end position="153"/>
    </location>
</feature>
<keyword evidence="2" id="KW-0732">Signal</keyword>
<dbReference type="Gene3D" id="3.90.70.10">
    <property type="entry name" value="Cysteine proteinases"/>
    <property type="match status" value="1"/>
</dbReference>
<feature type="compositionally biased region" description="Polar residues" evidence="1">
    <location>
        <begin position="115"/>
        <end position="140"/>
    </location>
</feature>
<dbReference type="AlphaFoldDB" id="A0A7X2P911"/>
<evidence type="ECO:0000256" key="2">
    <source>
        <dbReference type="SAM" id="SignalP"/>
    </source>
</evidence>
<accession>A0A7X2P911</accession>
<feature type="domain" description="Peptidase C39-like" evidence="3">
    <location>
        <begin position="461"/>
        <end position="617"/>
    </location>
</feature>
<reference evidence="4 5" key="1">
    <citation type="submission" date="2019-08" db="EMBL/GenBank/DDBJ databases">
        <title>In-depth cultivation of the pig gut microbiome towards novel bacterial diversity and tailored functional studies.</title>
        <authorList>
            <person name="Wylensek D."/>
            <person name="Hitch T.C.A."/>
            <person name="Clavel T."/>
        </authorList>
    </citation>
    <scope>NUCLEOTIDE SEQUENCE [LARGE SCALE GENOMIC DNA]</scope>
    <source>
        <strain evidence="4 5">Oil+RF-744-WCA-WT-13</strain>
    </source>
</reference>